<evidence type="ECO:0000313" key="2">
    <source>
        <dbReference type="Proteomes" id="UP000510886"/>
    </source>
</evidence>
<name>A0A7H9EN81_9LACO</name>
<dbReference type="PANTHER" id="PTHR34070:SF1">
    <property type="entry name" value="DNA ALKYLATION REPAIR PROTEIN"/>
    <property type="match status" value="1"/>
</dbReference>
<dbReference type="Gene3D" id="1.20.1660.10">
    <property type="entry name" value="Hypothetical protein (EF3068)"/>
    <property type="match status" value="1"/>
</dbReference>
<dbReference type="SUPFAM" id="SSF48371">
    <property type="entry name" value="ARM repeat"/>
    <property type="match status" value="1"/>
</dbReference>
<reference evidence="1 2" key="1">
    <citation type="submission" date="2020-01" db="EMBL/GenBank/DDBJ databases">
        <title>Complete and circular genome sequences of six lactobacillus isolates from horses.</title>
        <authorList>
            <person name="Hassan H.M."/>
        </authorList>
    </citation>
    <scope>NUCLEOTIDE SEQUENCE [LARGE SCALE GENOMIC DNA]</scope>
    <source>
        <strain evidence="1 2">1A</strain>
    </source>
</reference>
<gene>
    <name evidence="1" type="ORF">GTO87_08760</name>
</gene>
<accession>A0A7H9EN81</accession>
<organism evidence="1 2">
    <name type="scientific">Ligilactobacillus saerimneri</name>
    <dbReference type="NCBI Taxonomy" id="228229"/>
    <lineage>
        <taxon>Bacteria</taxon>
        <taxon>Bacillati</taxon>
        <taxon>Bacillota</taxon>
        <taxon>Bacilli</taxon>
        <taxon>Lactobacillales</taxon>
        <taxon>Lactobacillaceae</taxon>
        <taxon>Ligilactobacillus</taxon>
    </lineage>
</organism>
<dbReference type="InterPro" id="IPR016024">
    <property type="entry name" value="ARM-type_fold"/>
</dbReference>
<evidence type="ECO:0000313" key="1">
    <source>
        <dbReference type="EMBL" id="QLL78665.1"/>
    </source>
</evidence>
<dbReference type="PANTHER" id="PTHR34070">
    <property type="entry name" value="ARMADILLO-TYPE FOLD"/>
    <property type="match status" value="1"/>
</dbReference>
<dbReference type="CDD" id="cd07064">
    <property type="entry name" value="AlkD_like_1"/>
    <property type="match status" value="1"/>
</dbReference>
<dbReference type="AlphaFoldDB" id="A0A7H9EN81"/>
<dbReference type="Gene3D" id="1.25.40.290">
    <property type="entry name" value="ARM repeat domains"/>
    <property type="match status" value="1"/>
</dbReference>
<proteinExistence type="predicted"/>
<dbReference type="RefSeq" id="WP_180848825.1">
    <property type="nucleotide sequence ID" value="NZ_CP047418.1"/>
</dbReference>
<protein>
    <submittedName>
        <fullName evidence="1">DNA alkylation repair protein</fullName>
    </submittedName>
</protein>
<sequence>MDHFMAITATFAEHRAPEKARGMAHYMRDQFSFYGIQATQRRQLRRPWLKIERKQPIDWRLIDQCFAATERELQYFACDYLRRRTCYLTYEDLPHIKTLLMTKSWWDTVDSLVKVLGQMALADPRVATMMVTWETDSNLWVRRAAIEHQLGLKDRTNQVRLATIITANLGQDEFFINKAIGWALREYSKTDSDWVRNYLAEYQGQLAPLSVREASKYL</sequence>
<dbReference type="Pfam" id="PF08713">
    <property type="entry name" value="DNA_alkylation"/>
    <property type="match status" value="1"/>
</dbReference>
<dbReference type="EMBL" id="CP047418">
    <property type="protein sequence ID" value="QLL78665.1"/>
    <property type="molecule type" value="Genomic_DNA"/>
</dbReference>
<dbReference type="InterPro" id="IPR014825">
    <property type="entry name" value="DNA_alkylation"/>
</dbReference>
<dbReference type="KEGG" id="lsw:GTO87_08760"/>
<dbReference type="Proteomes" id="UP000510886">
    <property type="component" value="Chromosome"/>
</dbReference>